<feature type="transmembrane region" description="Helical" evidence="8">
    <location>
        <begin position="88"/>
        <end position="106"/>
    </location>
</feature>
<dbReference type="AlphaFoldDB" id="A0A1Y1LPR4"/>
<feature type="transmembrane region" description="Helical" evidence="8">
    <location>
        <begin position="394"/>
        <end position="415"/>
    </location>
</feature>
<sequence length="466" mass="50768">MRRLTELFGKCRYMQYLAVTSAAMAGICSYMIGSWGSPSIPKLTSSDSPIGVTLSSEEVSWVASSPLLGFALGALTSSIPLKIIGPKWSLLSASLPIAGCWLGIAFSKSAVVLIVLRFLSGVCDGIIVTVGPLYIGEVADKDIRGKLITFFPIFSGLGNLIVLAVGPFVEYKTLNFICATVPILFATIFVFLPDSPYFLLRSGRGAESKRSLRRLLSNDVDDTTIDERLKEIEATIRSEGTHKFNVIHMFSKKHFRFAIFISLNTRLILAFGGMTVLKSYLQTIIGGTASSISPEISSLIFAIAQQPPVILTAFLVDRVGRKILLTISTLGCALMLGLEGIYFYLQRVAEIDLSAVSWLPTACLVIYSFMQPIGIGAMPSIIVGEIFADEIKSAAAGIPTTFSGSCHFLLAIFFLPISEAWGMHVMFWVFSVFCFYGAIFAMFVLPETKGKSFLEIQETLSKSRCC</sequence>
<dbReference type="PANTHER" id="PTHR48021:SF1">
    <property type="entry name" value="GH07001P-RELATED"/>
    <property type="match status" value="1"/>
</dbReference>
<evidence type="ECO:0000256" key="7">
    <source>
        <dbReference type="ARBA" id="ARBA00023136"/>
    </source>
</evidence>
<keyword evidence="3" id="KW-1003">Cell membrane</keyword>
<dbReference type="GeneID" id="116178708"/>
<dbReference type="GO" id="GO:0005886">
    <property type="term" value="C:plasma membrane"/>
    <property type="evidence" value="ECO:0007669"/>
    <property type="project" value="UniProtKB-SubCell"/>
</dbReference>
<dbReference type="InterPro" id="IPR020846">
    <property type="entry name" value="MFS_dom"/>
</dbReference>
<dbReference type="InterPro" id="IPR005828">
    <property type="entry name" value="MFS_sugar_transport-like"/>
</dbReference>
<dbReference type="InterPro" id="IPR050549">
    <property type="entry name" value="MFS_Trehalose_Transporter"/>
</dbReference>
<dbReference type="PROSITE" id="PS00217">
    <property type="entry name" value="SUGAR_TRANSPORT_2"/>
    <property type="match status" value="1"/>
</dbReference>
<dbReference type="RefSeq" id="XP_031354146.1">
    <property type="nucleotide sequence ID" value="XM_031498286.1"/>
</dbReference>
<dbReference type="Pfam" id="PF00083">
    <property type="entry name" value="Sugar_tr"/>
    <property type="match status" value="1"/>
</dbReference>
<dbReference type="OrthoDB" id="6818694at2759"/>
<evidence type="ECO:0000256" key="5">
    <source>
        <dbReference type="ARBA" id="ARBA00022692"/>
    </source>
</evidence>
<feature type="transmembrane region" description="Helical" evidence="8">
    <location>
        <begin position="147"/>
        <end position="168"/>
    </location>
</feature>
<feature type="transmembrane region" description="Helical" evidence="8">
    <location>
        <begin position="61"/>
        <end position="81"/>
    </location>
</feature>
<evidence type="ECO:0000259" key="9">
    <source>
        <dbReference type="PROSITE" id="PS50850"/>
    </source>
</evidence>
<feature type="transmembrane region" description="Helical" evidence="8">
    <location>
        <begin position="257"/>
        <end position="276"/>
    </location>
</feature>
<feature type="transmembrane region" description="Helical" evidence="8">
    <location>
        <begin position="112"/>
        <end position="135"/>
    </location>
</feature>
<keyword evidence="6 8" id="KW-1133">Transmembrane helix</keyword>
<dbReference type="PROSITE" id="PS50850">
    <property type="entry name" value="MFS"/>
    <property type="match status" value="1"/>
</dbReference>
<dbReference type="Gene3D" id="1.20.1250.20">
    <property type="entry name" value="MFS general substrate transporter like domains"/>
    <property type="match status" value="1"/>
</dbReference>
<keyword evidence="2" id="KW-0813">Transport</keyword>
<dbReference type="GO" id="GO:0022857">
    <property type="term" value="F:transmembrane transporter activity"/>
    <property type="evidence" value="ECO:0007669"/>
    <property type="project" value="InterPro"/>
</dbReference>
<evidence type="ECO:0000256" key="4">
    <source>
        <dbReference type="ARBA" id="ARBA00022597"/>
    </source>
</evidence>
<accession>A0A1Y1LPR4</accession>
<dbReference type="SUPFAM" id="SSF103473">
    <property type="entry name" value="MFS general substrate transporter"/>
    <property type="match status" value="1"/>
</dbReference>
<evidence type="ECO:0000313" key="10">
    <source>
        <dbReference type="EMBL" id="JAV75674.1"/>
    </source>
</evidence>
<dbReference type="InterPro" id="IPR036259">
    <property type="entry name" value="MFS_trans_sf"/>
</dbReference>
<feature type="transmembrane region" description="Helical" evidence="8">
    <location>
        <begin position="296"/>
        <end position="316"/>
    </location>
</feature>
<name>A0A1Y1LPR4_PHOPY</name>
<proteinExistence type="predicted"/>
<dbReference type="InterPro" id="IPR005829">
    <property type="entry name" value="Sugar_transporter_CS"/>
</dbReference>
<evidence type="ECO:0000256" key="8">
    <source>
        <dbReference type="SAM" id="Phobius"/>
    </source>
</evidence>
<dbReference type="KEGG" id="ppyr:116178708"/>
<evidence type="ECO:0000256" key="6">
    <source>
        <dbReference type="ARBA" id="ARBA00022989"/>
    </source>
</evidence>
<evidence type="ECO:0000256" key="2">
    <source>
        <dbReference type="ARBA" id="ARBA00022448"/>
    </source>
</evidence>
<feature type="transmembrane region" description="Helical" evidence="8">
    <location>
        <begin position="357"/>
        <end position="382"/>
    </location>
</feature>
<protein>
    <recommendedName>
        <fullName evidence="9">Major facilitator superfamily (MFS) profile domain-containing protein</fullName>
    </recommendedName>
</protein>
<dbReference type="EMBL" id="GEZM01050210">
    <property type="protein sequence ID" value="JAV75674.1"/>
    <property type="molecule type" value="Transcribed_RNA"/>
</dbReference>
<dbReference type="FunFam" id="1.20.1250.20:FF:000218">
    <property type="entry name" value="facilitated trehalose transporter Tret1"/>
    <property type="match status" value="1"/>
</dbReference>
<evidence type="ECO:0000256" key="1">
    <source>
        <dbReference type="ARBA" id="ARBA00004651"/>
    </source>
</evidence>
<evidence type="ECO:0000256" key="3">
    <source>
        <dbReference type="ARBA" id="ARBA00022475"/>
    </source>
</evidence>
<feature type="domain" description="Major facilitator superfamily (MFS) profile" evidence="9">
    <location>
        <begin position="14"/>
        <end position="449"/>
    </location>
</feature>
<keyword evidence="7 8" id="KW-0472">Membrane</keyword>
<dbReference type="PANTHER" id="PTHR48021">
    <property type="match status" value="1"/>
</dbReference>
<keyword evidence="4" id="KW-0762">Sugar transport</keyword>
<dbReference type="PROSITE" id="PS00216">
    <property type="entry name" value="SUGAR_TRANSPORT_1"/>
    <property type="match status" value="1"/>
</dbReference>
<feature type="transmembrane region" description="Helical" evidence="8">
    <location>
        <begin position="323"/>
        <end position="345"/>
    </location>
</feature>
<keyword evidence="5 8" id="KW-0812">Transmembrane</keyword>
<comment type="subcellular location">
    <subcellularLocation>
        <location evidence="1">Cell membrane</location>
        <topology evidence="1">Multi-pass membrane protein</topology>
    </subcellularLocation>
</comment>
<feature type="transmembrane region" description="Helical" evidence="8">
    <location>
        <begin position="421"/>
        <end position="445"/>
    </location>
</feature>
<feature type="transmembrane region" description="Helical" evidence="8">
    <location>
        <begin position="174"/>
        <end position="192"/>
    </location>
</feature>
<reference evidence="10" key="1">
    <citation type="journal article" date="2016" name="Sci. Rep.">
        <title>Molecular characterization of firefly nuptial gifts: a multi-omics approach sheds light on postcopulatory sexual selection.</title>
        <authorList>
            <person name="Al-Wathiqui N."/>
            <person name="Fallon T.R."/>
            <person name="South A."/>
            <person name="Weng J.K."/>
            <person name="Lewis S.M."/>
        </authorList>
    </citation>
    <scope>NUCLEOTIDE SEQUENCE</scope>
</reference>
<organism evidence="10">
    <name type="scientific">Photinus pyralis</name>
    <name type="common">Common eastern firefly</name>
    <name type="synonym">Lampyris pyralis</name>
    <dbReference type="NCBI Taxonomy" id="7054"/>
    <lineage>
        <taxon>Eukaryota</taxon>
        <taxon>Metazoa</taxon>
        <taxon>Ecdysozoa</taxon>
        <taxon>Arthropoda</taxon>
        <taxon>Hexapoda</taxon>
        <taxon>Insecta</taxon>
        <taxon>Pterygota</taxon>
        <taxon>Neoptera</taxon>
        <taxon>Endopterygota</taxon>
        <taxon>Coleoptera</taxon>
        <taxon>Polyphaga</taxon>
        <taxon>Elateriformia</taxon>
        <taxon>Elateroidea</taxon>
        <taxon>Lampyridae</taxon>
        <taxon>Lampyrinae</taxon>
        <taxon>Photinus</taxon>
    </lineage>
</organism>
<feature type="transmembrane region" description="Helical" evidence="8">
    <location>
        <begin position="12"/>
        <end position="32"/>
    </location>
</feature>